<dbReference type="EMBL" id="CP075546">
    <property type="protein sequence ID" value="QVV87992.1"/>
    <property type="molecule type" value="Genomic_DNA"/>
</dbReference>
<accession>A0A8E7B074</accession>
<dbReference type="AlphaFoldDB" id="A0A8E7B074"/>
<sequence length="154" mass="17585">MRKRLILQTLPRPNRRDLIEEIYWLCDTLGLSSGRDVDNLSTQIILKILQHSSNYAGISSDELGSLLAISQGRVNHHLRNLSRSGMVYRDRRLIHLRGRSLRESIREIRRDANRIFDELESVADEIDTLAGVSSKPEEKKALILMAKAGIILKD</sequence>
<name>A0A8E7B074_9EURY</name>
<protein>
    <submittedName>
        <fullName evidence="1">Winged helix-turn-helix transcriptional regulator</fullName>
    </submittedName>
</protein>
<gene>
    <name evidence="1" type="ORF">KHC33_11670</name>
</gene>
<dbReference type="InterPro" id="IPR036390">
    <property type="entry name" value="WH_DNA-bd_sf"/>
</dbReference>
<dbReference type="Gene3D" id="1.10.10.10">
    <property type="entry name" value="Winged helix-like DNA-binding domain superfamily/Winged helix DNA-binding domain"/>
    <property type="match status" value="1"/>
</dbReference>
<dbReference type="Pfam" id="PF13412">
    <property type="entry name" value="HTH_24"/>
    <property type="match status" value="1"/>
</dbReference>
<dbReference type="RefSeq" id="WP_214418809.1">
    <property type="nucleotide sequence ID" value="NZ_CP075546.1"/>
</dbReference>
<proteinExistence type="predicted"/>
<organism evidence="1 2">
    <name type="scientific">Methanospirillum purgamenti</name>
    <dbReference type="NCBI Taxonomy" id="2834276"/>
    <lineage>
        <taxon>Archaea</taxon>
        <taxon>Methanobacteriati</taxon>
        <taxon>Methanobacteriota</taxon>
        <taxon>Stenosarchaea group</taxon>
        <taxon>Methanomicrobia</taxon>
        <taxon>Methanomicrobiales</taxon>
        <taxon>Methanospirillaceae</taxon>
        <taxon>Methanospirillum</taxon>
    </lineage>
</organism>
<dbReference type="GeneID" id="65097852"/>
<dbReference type="InterPro" id="IPR036388">
    <property type="entry name" value="WH-like_DNA-bd_sf"/>
</dbReference>
<keyword evidence="2" id="KW-1185">Reference proteome</keyword>
<reference evidence="1 2" key="1">
    <citation type="submission" date="2021-05" db="EMBL/GenBank/DDBJ databases">
        <title>A novel Methanospirillum isolate from a pyrite-forming mixed culture.</title>
        <authorList>
            <person name="Bunk B."/>
            <person name="Sproer C."/>
            <person name="Spring S."/>
            <person name="Pester M."/>
        </authorList>
    </citation>
    <scope>NUCLEOTIDE SEQUENCE [LARGE SCALE GENOMIC DNA]</scope>
    <source>
        <strain evidence="1 2">J.3.6.1-F.2.7.3</strain>
    </source>
</reference>
<evidence type="ECO:0000313" key="1">
    <source>
        <dbReference type="EMBL" id="QVV87992.1"/>
    </source>
</evidence>
<dbReference type="KEGG" id="mrtj:KHC33_11670"/>
<dbReference type="SUPFAM" id="SSF46785">
    <property type="entry name" value="Winged helix' DNA-binding domain"/>
    <property type="match status" value="1"/>
</dbReference>
<dbReference type="Proteomes" id="UP000680656">
    <property type="component" value="Chromosome"/>
</dbReference>
<evidence type="ECO:0000313" key="2">
    <source>
        <dbReference type="Proteomes" id="UP000680656"/>
    </source>
</evidence>